<evidence type="ECO:0000313" key="3">
    <source>
        <dbReference type="Proteomes" id="UP000683575"/>
    </source>
</evidence>
<sequence length="99" mass="10261">MSRALWFAAGASVGVYAMTKARRAAEAFTPDGLADRLAGLSAGLRVFGDEVRAGMAEKEIDLRGHTGLTLHVHTPELAEGEAARAVRGPAGGATREGND</sequence>
<accession>A0A975T1N6</accession>
<dbReference type="Pfam" id="PF19664">
    <property type="entry name" value="DUF6167"/>
    <property type="match status" value="1"/>
</dbReference>
<feature type="compositionally biased region" description="Basic and acidic residues" evidence="1">
    <location>
        <begin position="75"/>
        <end position="84"/>
    </location>
</feature>
<reference evidence="2" key="1">
    <citation type="submission" date="2021-06" db="EMBL/GenBank/DDBJ databases">
        <title>Complete genome sequence of Nocardioides sp. G188.</title>
        <authorList>
            <person name="Im W.-T."/>
        </authorList>
    </citation>
    <scope>NUCLEOTIDE SEQUENCE</scope>
    <source>
        <strain evidence="2">G188</strain>
    </source>
</reference>
<feature type="region of interest" description="Disordered" evidence="1">
    <location>
        <begin position="75"/>
        <end position="99"/>
    </location>
</feature>
<proteinExistence type="predicted"/>
<name>A0A975T1N6_9ACTN</name>
<dbReference type="KEGG" id="nps:KRR39_06355"/>
<protein>
    <recommendedName>
        <fullName evidence="4">Secreted protein</fullName>
    </recommendedName>
</protein>
<organism evidence="2 3">
    <name type="scientific">Nocardioides panacis</name>
    <dbReference type="NCBI Taxonomy" id="2849501"/>
    <lineage>
        <taxon>Bacteria</taxon>
        <taxon>Bacillati</taxon>
        <taxon>Actinomycetota</taxon>
        <taxon>Actinomycetes</taxon>
        <taxon>Propionibacteriales</taxon>
        <taxon>Nocardioidaceae</taxon>
        <taxon>Nocardioides</taxon>
    </lineage>
</organism>
<dbReference type="Proteomes" id="UP000683575">
    <property type="component" value="Chromosome"/>
</dbReference>
<gene>
    <name evidence="2" type="ORF">KRR39_06355</name>
</gene>
<evidence type="ECO:0008006" key="4">
    <source>
        <dbReference type="Google" id="ProtNLM"/>
    </source>
</evidence>
<dbReference type="InterPro" id="IPR046165">
    <property type="entry name" value="DUF6167"/>
</dbReference>
<dbReference type="AlphaFoldDB" id="A0A975T1N6"/>
<dbReference type="EMBL" id="CP077062">
    <property type="protein sequence ID" value="QWZ09390.1"/>
    <property type="molecule type" value="Genomic_DNA"/>
</dbReference>
<evidence type="ECO:0000313" key="2">
    <source>
        <dbReference type="EMBL" id="QWZ09390.1"/>
    </source>
</evidence>
<dbReference type="RefSeq" id="WP_216941236.1">
    <property type="nucleotide sequence ID" value="NZ_CP077062.1"/>
</dbReference>
<evidence type="ECO:0000256" key="1">
    <source>
        <dbReference type="SAM" id="MobiDB-lite"/>
    </source>
</evidence>
<keyword evidence="3" id="KW-1185">Reference proteome</keyword>